<gene>
    <name evidence="4" type="ORF">BSAL_39195</name>
</gene>
<feature type="region of interest" description="Disordered" evidence="1">
    <location>
        <begin position="923"/>
        <end position="949"/>
    </location>
</feature>
<evidence type="ECO:0000256" key="2">
    <source>
        <dbReference type="SAM" id="Phobius"/>
    </source>
</evidence>
<feature type="transmembrane region" description="Helical" evidence="2">
    <location>
        <begin position="369"/>
        <end position="387"/>
    </location>
</feature>
<feature type="transmembrane region" description="Helical" evidence="2">
    <location>
        <begin position="329"/>
        <end position="349"/>
    </location>
</feature>
<feature type="transmembrane region" description="Helical" evidence="2">
    <location>
        <begin position="551"/>
        <end position="573"/>
    </location>
</feature>
<keyword evidence="5" id="KW-1185">Reference proteome</keyword>
<feature type="region of interest" description="Disordered" evidence="1">
    <location>
        <begin position="895"/>
        <end position="914"/>
    </location>
</feature>
<evidence type="ECO:0000256" key="1">
    <source>
        <dbReference type="SAM" id="MobiDB-lite"/>
    </source>
</evidence>
<dbReference type="EMBL" id="CYKH01002080">
    <property type="protein sequence ID" value="CUG92753.1"/>
    <property type="molecule type" value="Genomic_DNA"/>
</dbReference>
<feature type="region of interest" description="Disordered" evidence="1">
    <location>
        <begin position="1125"/>
        <end position="1144"/>
    </location>
</feature>
<feature type="domain" description="Fungal lipase-type" evidence="3">
    <location>
        <begin position="1004"/>
        <end position="1194"/>
    </location>
</feature>
<feature type="transmembrane region" description="Helical" evidence="2">
    <location>
        <begin position="29"/>
        <end position="47"/>
    </location>
</feature>
<dbReference type="InterPro" id="IPR029058">
    <property type="entry name" value="AB_hydrolase_fold"/>
</dbReference>
<keyword evidence="2" id="KW-1133">Transmembrane helix</keyword>
<dbReference type="VEuPathDB" id="TriTrypDB:BSAL_65715"/>
<accession>A0A0S4JUH5</accession>
<proteinExistence type="predicted"/>
<dbReference type="Proteomes" id="UP000051952">
    <property type="component" value="Unassembled WGS sequence"/>
</dbReference>
<dbReference type="PANTHER" id="PTHR45856">
    <property type="entry name" value="ALPHA/BETA-HYDROLASES SUPERFAMILY PROTEIN"/>
    <property type="match status" value="1"/>
</dbReference>
<feature type="transmembrane region" description="Helical" evidence="2">
    <location>
        <begin position="260"/>
        <end position="280"/>
    </location>
</feature>
<feature type="transmembrane region" description="Helical" evidence="2">
    <location>
        <begin position="493"/>
        <end position="515"/>
    </location>
</feature>
<evidence type="ECO:0000259" key="3">
    <source>
        <dbReference type="Pfam" id="PF01764"/>
    </source>
</evidence>
<protein>
    <submittedName>
        <fullName evidence="4">Membrane-bound triacylglycerol lipase, putative</fullName>
    </submittedName>
</protein>
<dbReference type="GO" id="GO:0006629">
    <property type="term" value="P:lipid metabolic process"/>
    <property type="evidence" value="ECO:0007669"/>
    <property type="project" value="InterPro"/>
</dbReference>
<feature type="transmembrane region" description="Helical" evidence="2">
    <location>
        <begin position="453"/>
        <end position="473"/>
    </location>
</feature>
<name>A0A0S4JUH5_BODSA</name>
<evidence type="ECO:0000313" key="5">
    <source>
        <dbReference type="Proteomes" id="UP000051952"/>
    </source>
</evidence>
<feature type="compositionally biased region" description="Polar residues" evidence="1">
    <location>
        <begin position="877"/>
        <end position="886"/>
    </location>
</feature>
<organism evidence="4 5">
    <name type="scientific">Bodo saltans</name>
    <name type="common">Flagellated protozoan</name>
    <dbReference type="NCBI Taxonomy" id="75058"/>
    <lineage>
        <taxon>Eukaryota</taxon>
        <taxon>Discoba</taxon>
        <taxon>Euglenozoa</taxon>
        <taxon>Kinetoplastea</taxon>
        <taxon>Metakinetoplastina</taxon>
        <taxon>Eubodonida</taxon>
        <taxon>Bodonidae</taxon>
        <taxon>Bodo</taxon>
    </lineage>
</organism>
<dbReference type="CDD" id="cd00519">
    <property type="entry name" value="Lipase_3"/>
    <property type="match status" value="1"/>
</dbReference>
<feature type="compositionally biased region" description="Low complexity" evidence="1">
    <location>
        <begin position="1125"/>
        <end position="1140"/>
    </location>
</feature>
<feature type="region of interest" description="Disordered" evidence="1">
    <location>
        <begin position="806"/>
        <end position="828"/>
    </location>
</feature>
<feature type="compositionally biased region" description="Polar residues" evidence="1">
    <location>
        <begin position="936"/>
        <end position="949"/>
    </location>
</feature>
<dbReference type="VEuPathDB" id="TriTrypDB:BSAL_39215"/>
<keyword evidence="2" id="KW-0472">Membrane</keyword>
<dbReference type="PANTHER" id="PTHR45856:SF11">
    <property type="entry name" value="FUNGAL LIPASE-LIKE DOMAIN-CONTAINING PROTEIN"/>
    <property type="match status" value="1"/>
</dbReference>
<reference evidence="5" key="1">
    <citation type="submission" date="2015-09" db="EMBL/GenBank/DDBJ databases">
        <authorList>
            <consortium name="Pathogen Informatics"/>
        </authorList>
    </citation>
    <scope>NUCLEOTIDE SEQUENCE [LARGE SCALE GENOMIC DNA]</scope>
    <source>
        <strain evidence="5">Lake Konstanz</strain>
    </source>
</reference>
<dbReference type="OrthoDB" id="438440at2759"/>
<dbReference type="InterPro" id="IPR051218">
    <property type="entry name" value="Sec_MonoDiacylglyc_Lipase"/>
</dbReference>
<sequence length="1270" mass="138179">MRSSLGTTEHVRGTSPFYMIELLRSHHVWALWLFWASCFGAFSYLLFHSDDMQYHCYSFCNTTSLRPCSLLSASNGSDISWNSMGSNCFNPSESANWTSAGSVTMSSSSSIQAVDVVPDMRAVGRRYSRFVLRFLDGEYTYVSSSLFANTSFAPRVKSLVVAQIDASSSVGDELVPLATPVVLESKAFSNIFTSGDSDIVFELPIGYRFPEGTQQLVIEFPGGPPLVPLVGNATVNTSSVQLTFATSSPTYLMYEVLARYVLLGATCVVVLLVLCLHALADTAVYDVFHPSVPSFDRWLACFSAVSFVTERESLLWDVWPRQPMFVKSVLISLAIMTLLCDPLVGAFYAFPENVVLQFWSMNLMPWLRFSWMVLTSSWLLACLMTCGDRGRMYAAASSIIPSSIMKMANATTETTEIQGGSSASVVPLPASLIEPHSGEERSTILSAAFKSRLFLILLALGPPAFYFGSVVAAGRDGDPSQPSAVGRGHGKGMIGSVIAVEIYPPTLLFLVWYYAQRSLYARYPKGVADASPYPPAFGVPSVKGNGRAFVIAVRFLLPFCVWASVYMSATYFGTLQGLSKLLPSYDNGHLVEVLLNVLIGWTIAIIVVPVRKSMQLFPPRPSVYPPPTLPSDDAAAASDDVAMTDVSGVSSSVPKYSCGARSRGPLRTFNACCRVMPNCGYAFRTEAHEIAFHRIQSTVVEPPPPKPKIRRTFVVGQRRLAITAIKTIPAVRRSFFCWETAVRCLNMSNEAYLDVSGDVDLSYYAAAEPYEHSCCESCIETGCCCFWPTFMGGGCAPIDVGDDRDVIPGDAGEGGHGGDEDEGHLPMSQSNRRFTEAGAVAEDASRLSDKNFFHRIRTQDELTSYVHQQDGGEDQDASTTRPSSVAAQPRLAIRAESPSTPPPPSQAGDVIPSISCQSLNSDTPILAKSSAPPGQPRNSNNTPSLQNSVAVTPRSAMDVVLFKRQINVMRYGYQLVKVMDVYGVRILIAATPRGTTGRYPHLCIAFRGTVNLRNALTNVNASMSPYAEMNDKHAEAHSGFLLAFEQLLPTLISALNSFYFYESDDGFPPVTDSHRWVTSWAQGLSRVICTGHSLGGGLAMLCAYSIAKGRLHQEIFSKLAARSTSTPSTPAARAPSSSSTSGGGGALDSIQLRCYTYGSPSFSNSRFVDLFNDAVPETYRVVNENDIIPHVGFCWHAHAGREVRVNRDGDAIVEGTFLEKHYASLLQGVGSRFKNHLLARYGNSLDNCLCSRNLAVLSPDCCSCVMVHVE</sequence>
<dbReference type="SUPFAM" id="SSF53474">
    <property type="entry name" value="alpha/beta-Hydrolases"/>
    <property type="match status" value="1"/>
</dbReference>
<feature type="transmembrane region" description="Helical" evidence="2">
    <location>
        <begin position="593"/>
        <end position="610"/>
    </location>
</feature>
<feature type="transmembrane region" description="Helical" evidence="2">
    <location>
        <begin position="292"/>
        <end position="309"/>
    </location>
</feature>
<evidence type="ECO:0000313" key="4">
    <source>
        <dbReference type="EMBL" id="CUG92753.1"/>
    </source>
</evidence>
<dbReference type="AlphaFoldDB" id="A0A0S4JUH5"/>
<dbReference type="Gene3D" id="3.40.50.1820">
    <property type="entry name" value="alpha/beta hydrolase"/>
    <property type="match status" value="1"/>
</dbReference>
<dbReference type="Pfam" id="PF01764">
    <property type="entry name" value="Lipase_3"/>
    <property type="match status" value="1"/>
</dbReference>
<dbReference type="InterPro" id="IPR002921">
    <property type="entry name" value="Fungal_lipase-type"/>
</dbReference>
<feature type="region of interest" description="Disordered" evidence="1">
    <location>
        <begin position="866"/>
        <end position="887"/>
    </location>
</feature>
<keyword evidence="2" id="KW-0812">Transmembrane</keyword>